<name>A0ACB8RC14_9AGAM</name>
<sequence length="638" mass="67613">MWLSFLSLPLFAGCAIGALYTHPSDLPQKNYDFIVVGSGAGGGAVASRLSEVSGVNVLVIEAGINVDGVIPTEVPFLGPSLIGTPFDWNFTTTPQTGLDGRSILYSRGFALGGSTSIHFMVYTRGSQDDFDRWANVTGDSGWSWQALQPYFKKMEKLVTPADNHNTTGELVTSLHGDSGPLSVSLPGFPLVTDSKVIGATSDLPAQFPFNEDMNSGNTIGIGWVQYTIDNGERASSYTAYIKPALARSNFDVLINTRVTKVIQTGNESGVPIFRGVQFAPSSSGPFYSLNATKEVILSAGAVQTPQILLLSGIGSSKDLQPLGINTIVDNPNVGTNFQDHALLSSPFTVNTTAQTTFDAIGQNATFAGELLSQWQSSRTGEFVLGPANQLGWLRLPSNASIFDNTTDPSAGPTSGHYELIFTDGFVSFAVPSPSSGQFFSLFTNVVSPSSRGTIKLNTTSPFDAPLIDPGLLSSDFDIFTMREAIKAGKQFLGAKSFDGFILEPFGAFADAVTDDQIEAYARNFTTTVWHPTCSASMTARNSSQGVLNPDLTVKGTVGLRVVDASAFPFVTASHPQTAVYVLAERAADLIKADYASNATQDPSSSTSKPNAATGVSSGSDTMLIGSLLATLMTYVFLH</sequence>
<protein>
    <submittedName>
        <fullName evidence="1">GMC oxidoreductase</fullName>
    </submittedName>
</protein>
<keyword evidence="2" id="KW-1185">Reference proteome</keyword>
<dbReference type="EMBL" id="MU276114">
    <property type="protein sequence ID" value="KAI0041583.1"/>
    <property type="molecule type" value="Genomic_DNA"/>
</dbReference>
<evidence type="ECO:0000313" key="1">
    <source>
        <dbReference type="EMBL" id="KAI0041583.1"/>
    </source>
</evidence>
<comment type="caution">
    <text evidence="1">The sequence shown here is derived from an EMBL/GenBank/DDBJ whole genome shotgun (WGS) entry which is preliminary data.</text>
</comment>
<evidence type="ECO:0000313" key="2">
    <source>
        <dbReference type="Proteomes" id="UP000814033"/>
    </source>
</evidence>
<reference evidence="1" key="1">
    <citation type="submission" date="2021-02" db="EMBL/GenBank/DDBJ databases">
        <authorList>
            <consortium name="DOE Joint Genome Institute"/>
            <person name="Ahrendt S."/>
            <person name="Looney B.P."/>
            <person name="Miyauchi S."/>
            <person name="Morin E."/>
            <person name="Drula E."/>
            <person name="Courty P.E."/>
            <person name="Chicoki N."/>
            <person name="Fauchery L."/>
            <person name="Kohler A."/>
            <person name="Kuo A."/>
            <person name="Labutti K."/>
            <person name="Pangilinan J."/>
            <person name="Lipzen A."/>
            <person name="Riley R."/>
            <person name="Andreopoulos W."/>
            <person name="He G."/>
            <person name="Johnson J."/>
            <person name="Barry K.W."/>
            <person name="Grigoriev I.V."/>
            <person name="Nagy L."/>
            <person name="Hibbett D."/>
            <person name="Henrissat B."/>
            <person name="Matheny P.B."/>
            <person name="Labbe J."/>
            <person name="Martin F."/>
        </authorList>
    </citation>
    <scope>NUCLEOTIDE SEQUENCE</scope>
    <source>
        <strain evidence="1">FP105234-sp</strain>
    </source>
</reference>
<dbReference type="Proteomes" id="UP000814033">
    <property type="component" value="Unassembled WGS sequence"/>
</dbReference>
<organism evidence="1 2">
    <name type="scientific">Auriscalpium vulgare</name>
    <dbReference type="NCBI Taxonomy" id="40419"/>
    <lineage>
        <taxon>Eukaryota</taxon>
        <taxon>Fungi</taxon>
        <taxon>Dikarya</taxon>
        <taxon>Basidiomycota</taxon>
        <taxon>Agaricomycotina</taxon>
        <taxon>Agaricomycetes</taxon>
        <taxon>Russulales</taxon>
        <taxon>Auriscalpiaceae</taxon>
        <taxon>Auriscalpium</taxon>
    </lineage>
</organism>
<proteinExistence type="predicted"/>
<accession>A0ACB8RC14</accession>
<gene>
    <name evidence="1" type="ORF">FA95DRAFT_1501239</name>
</gene>
<reference evidence="1" key="2">
    <citation type="journal article" date="2022" name="New Phytol.">
        <title>Evolutionary transition to the ectomycorrhizal habit in the genomes of a hyperdiverse lineage of mushroom-forming fungi.</title>
        <authorList>
            <person name="Looney B."/>
            <person name="Miyauchi S."/>
            <person name="Morin E."/>
            <person name="Drula E."/>
            <person name="Courty P.E."/>
            <person name="Kohler A."/>
            <person name="Kuo A."/>
            <person name="LaButti K."/>
            <person name="Pangilinan J."/>
            <person name="Lipzen A."/>
            <person name="Riley R."/>
            <person name="Andreopoulos W."/>
            <person name="He G."/>
            <person name="Johnson J."/>
            <person name="Nolan M."/>
            <person name="Tritt A."/>
            <person name="Barry K.W."/>
            <person name="Grigoriev I.V."/>
            <person name="Nagy L.G."/>
            <person name="Hibbett D."/>
            <person name="Henrissat B."/>
            <person name="Matheny P.B."/>
            <person name="Labbe J."/>
            <person name="Martin F.M."/>
        </authorList>
    </citation>
    <scope>NUCLEOTIDE SEQUENCE</scope>
    <source>
        <strain evidence="1">FP105234-sp</strain>
    </source>
</reference>